<evidence type="ECO:0000313" key="4">
    <source>
        <dbReference type="Proteomes" id="UP000613580"/>
    </source>
</evidence>
<evidence type="ECO:0000256" key="1">
    <source>
        <dbReference type="SAM" id="MobiDB-lite"/>
    </source>
</evidence>
<dbReference type="Proteomes" id="UP000613580">
    <property type="component" value="Unassembled WGS sequence"/>
</dbReference>
<protein>
    <recommendedName>
        <fullName evidence="2">LYR motif-containing protein Cup1-like N-terminal domain-containing protein</fullName>
    </recommendedName>
</protein>
<feature type="domain" description="LYR motif-containing protein Cup1-like N-terminal" evidence="2">
    <location>
        <begin position="8"/>
        <end position="91"/>
    </location>
</feature>
<gene>
    <name evidence="3" type="ORF">HMN09_00619000</name>
</gene>
<comment type="caution">
    <text evidence="3">The sequence shown here is derived from an EMBL/GenBank/DDBJ whole genome shotgun (WGS) entry which is preliminary data.</text>
</comment>
<evidence type="ECO:0000259" key="2">
    <source>
        <dbReference type="Pfam" id="PF20263"/>
    </source>
</evidence>
<evidence type="ECO:0000313" key="3">
    <source>
        <dbReference type="EMBL" id="KAF7310760.1"/>
    </source>
</evidence>
<proteinExistence type="predicted"/>
<reference evidence="3" key="1">
    <citation type="submission" date="2020-05" db="EMBL/GenBank/DDBJ databases">
        <title>Mycena genomes resolve the evolution of fungal bioluminescence.</title>
        <authorList>
            <person name="Tsai I.J."/>
        </authorList>
    </citation>
    <scope>NUCLEOTIDE SEQUENCE</scope>
    <source>
        <strain evidence="3">110903Hualien_Pintung</strain>
    </source>
</reference>
<organism evidence="3 4">
    <name type="scientific">Mycena chlorophos</name>
    <name type="common">Agaric fungus</name>
    <name type="synonym">Agaricus chlorophos</name>
    <dbReference type="NCBI Taxonomy" id="658473"/>
    <lineage>
        <taxon>Eukaryota</taxon>
        <taxon>Fungi</taxon>
        <taxon>Dikarya</taxon>
        <taxon>Basidiomycota</taxon>
        <taxon>Agaricomycotina</taxon>
        <taxon>Agaricomycetes</taxon>
        <taxon>Agaricomycetidae</taxon>
        <taxon>Agaricales</taxon>
        <taxon>Marasmiineae</taxon>
        <taxon>Mycenaceae</taxon>
        <taxon>Mycena</taxon>
    </lineage>
</organism>
<keyword evidence="4" id="KW-1185">Reference proteome</keyword>
<accession>A0A8H6T2B7</accession>
<dbReference type="OrthoDB" id="198652at2759"/>
<name>A0A8H6T2B7_MYCCL</name>
<dbReference type="EMBL" id="JACAZE010000007">
    <property type="protein sequence ID" value="KAF7310760.1"/>
    <property type="molecule type" value="Genomic_DNA"/>
</dbReference>
<dbReference type="InterPro" id="IPR046896">
    <property type="entry name" value="Cup1-like_N"/>
</dbReference>
<dbReference type="AlphaFoldDB" id="A0A8H6T2B7"/>
<sequence>MLEVLRCYKSHVRQSRLLPTAYLRAFWRLKGFDDVRALLSTEDARIRHVKFKRLRKDVRRLEAANSKTITAFKHVLDVAYGRKGKLKRELMEPLLTDPNAALPVRIIPTVESSRPPVYSPELRALLTSSASRPAAVLKSTAMDHPPTLPARADPKSEDARLFGRLSKRREVNIRWRFFVKESRKVHPPLHVAVDSGARIEDVHSAGIRSLPMQGLRAFEDAERHASSPYVPRWIRRRFRGLLDRLPVLHKSQKSQAYSVNLSDHRQTKPRSTVDTDESDVQWLQSTERG</sequence>
<feature type="region of interest" description="Disordered" evidence="1">
    <location>
        <begin position="256"/>
        <end position="289"/>
    </location>
</feature>
<dbReference type="Pfam" id="PF20263">
    <property type="entry name" value="LYRM2-like"/>
    <property type="match status" value="1"/>
</dbReference>